<name>A0AAC9PWR8_9FLAO</name>
<dbReference type="Proteomes" id="UP000187506">
    <property type="component" value="Chromosome"/>
</dbReference>
<dbReference type="InterPro" id="IPR019734">
    <property type="entry name" value="TPR_rpt"/>
</dbReference>
<reference evidence="2 3" key="1">
    <citation type="submission" date="2017-01" db="EMBL/GenBank/DDBJ databases">
        <title>Complete genome of Lacinutrix venerupis DOK2-8 isolated from seawater in Dokdo.</title>
        <authorList>
            <person name="Chi W.-J."/>
            <person name="Kim J.H."/>
        </authorList>
    </citation>
    <scope>NUCLEOTIDE SEQUENCE [LARGE SCALE GENOMIC DNA]</scope>
    <source>
        <strain evidence="2 3">DOK2-8</strain>
    </source>
</reference>
<proteinExistence type="predicted"/>
<organism evidence="2 3">
    <name type="scientific">Lacinutrix venerupis</name>
    <dbReference type="NCBI Taxonomy" id="1486034"/>
    <lineage>
        <taxon>Bacteria</taxon>
        <taxon>Pseudomonadati</taxon>
        <taxon>Bacteroidota</taxon>
        <taxon>Flavobacteriia</taxon>
        <taxon>Flavobacteriales</taxon>
        <taxon>Flavobacteriaceae</taxon>
        <taxon>Lacinutrix</taxon>
    </lineage>
</organism>
<dbReference type="RefSeq" id="WP_076732410.1">
    <property type="nucleotide sequence ID" value="NZ_CP019352.1"/>
</dbReference>
<dbReference type="EMBL" id="CP019352">
    <property type="protein sequence ID" value="APX99783.1"/>
    <property type="molecule type" value="Genomic_DNA"/>
</dbReference>
<dbReference type="InterPro" id="IPR011990">
    <property type="entry name" value="TPR-like_helical_dom_sf"/>
</dbReference>
<accession>A0AAC9PWR8</accession>
<protein>
    <submittedName>
        <fullName evidence="2">Cell surface protein</fullName>
    </submittedName>
</protein>
<dbReference type="AlphaFoldDB" id="A0AAC9PWR8"/>
<gene>
    <name evidence="2" type="ORF">BWR22_05485</name>
</gene>
<keyword evidence="3" id="KW-1185">Reference proteome</keyword>
<dbReference type="Gene3D" id="1.25.40.10">
    <property type="entry name" value="Tetratricopeptide repeat domain"/>
    <property type="match status" value="3"/>
</dbReference>
<sequence length="427" mass="49740">MKTYLYFLFFLTLFFSCEEKAKTITNSENYDGYLIAENKKLENATEEYKFWSAKQEKTPHPVSYFSQLANAQNQLFDATGNIENLKKSEDYLLELNTKNNFEKCGELRALARNYISQHRFKESLELLKKAETIGDDLESTQKMMFDVHMELGNFDTAKSYLEKLVDLNSFDYLIRTAKWNDHIGNLDAAIKYMEMAMIKAESSNLKNLKIWSYTNIADFYGHDGQLDKSYQYFLKALELDPNNSYAKKGIAWIIYSYERNPEEALRILNSITQTYSAPDYLLLKAEISEYLKDENSKNNYIASYKKAVQNSKYGEMYNAYNAKLFAEDKTLIDSAITISKKEIENRATPQSYDLLAWAYYNKGEYKKALEIVDKHIINKTFEPEVLYHIAEIYKANNMNDELQPLKKELLGATYELGPVTEIKINQL</sequence>
<feature type="repeat" description="TPR" evidence="1">
    <location>
        <begin position="210"/>
        <end position="243"/>
    </location>
</feature>
<dbReference type="SUPFAM" id="SSF48452">
    <property type="entry name" value="TPR-like"/>
    <property type="match status" value="2"/>
</dbReference>
<dbReference type="PROSITE" id="PS51257">
    <property type="entry name" value="PROKAR_LIPOPROTEIN"/>
    <property type="match status" value="1"/>
</dbReference>
<dbReference type="Pfam" id="PF13432">
    <property type="entry name" value="TPR_16"/>
    <property type="match status" value="1"/>
</dbReference>
<evidence type="ECO:0000313" key="2">
    <source>
        <dbReference type="EMBL" id="APX99783.1"/>
    </source>
</evidence>
<dbReference type="PROSITE" id="PS50005">
    <property type="entry name" value="TPR"/>
    <property type="match status" value="1"/>
</dbReference>
<evidence type="ECO:0000256" key="1">
    <source>
        <dbReference type="PROSITE-ProRule" id="PRU00339"/>
    </source>
</evidence>
<dbReference type="Pfam" id="PF13181">
    <property type="entry name" value="TPR_8"/>
    <property type="match status" value="2"/>
</dbReference>
<dbReference type="KEGG" id="lvn:BWR22_05485"/>
<dbReference type="SMART" id="SM00028">
    <property type="entry name" value="TPR"/>
    <property type="match status" value="4"/>
</dbReference>
<evidence type="ECO:0000313" key="3">
    <source>
        <dbReference type="Proteomes" id="UP000187506"/>
    </source>
</evidence>
<keyword evidence="1" id="KW-0802">TPR repeat</keyword>